<evidence type="ECO:0000313" key="2">
    <source>
        <dbReference type="EMBL" id="MCV9927698.1"/>
    </source>
</evidence>
<dbReference type="NCBIfam" id="NF033708">
    <property type="entry name" value="T9SS_Cterm_ChiA"/>
    <property type="match status" value="1"/>
</dbReference>
<dbReference type="NCBIfam" id="TIGR02608">
    <property type="entry name" value="delta_60_rpt"/>
    <property type="match status" value="10"/>
</dbReference>
<name>A0A9X2ZHB0_9FLAO</name>
<reference evidence="2" key="1">
    <citation type="submission" date="2022-10" db="EMBL/GenBank/DDBJ databases">
        <title>Two novel species of Flavobacterium.</title>
        <authorList>
            <person name="Liu Q."/>
            <person name="Xin Y.-H."/>
        </authorList>
    </citation>
    <scope>NUCLEOTIDE SEQUENCE</scope>
    <source>
        <strain evidence="2">LS1R49</strain>
    </source>
</reference>
<evidence type="ECO:0000313" key="3">
    <source>
        <dbReference type="Proteomes" id="UP001151079"/>
    </source>
</evidence>
<comment type="caution">
    <text evidence="2">The sequence shown here is derived from an EMBL/GenBank/DDBJ whole genome shotgun (WGS) entry which is preliminary data.</text>
</comment>
<keyword evidence="3" id="KW-1185">Reference proteome</keyword>
<dbReference type="EMBL" id="JAOZEW010000007">
    <property type="protein sequence ID" value="MCV9927698.1"/>
    <property type="molecule type" value="Genomic_DNA"/>
</dbReference>
<feature type="chain" id="PRO_5040809758" evidence="1">
    <location>
        <begin position="23"/>
        <end position="1284"/>
    </location>
</feature>
<evidence type="ECO:0000256" key="1">
    <source>
        <dbReference type="SAM" id="SignalP"/>
    </source>
</evidence>
<dbReference type="InterPro" id="IPR013431">
    <property type="entry name" value="Delta_60_rpt"/>
</dbReference>
<dbReference type="Gene3D" id="2.80.10.50">
    <property type="match status" value="7"/>
</dbReference>
<dbReference type="Pfam" id="PF17164">
    <property type="entry name" value="DUF5122"/>
    <property type="match status" value="14"/>
</dbReference>
<protein>
    <submittedName>
        <fullName evidence="2">T9SS sorting signal type C domain-containing protein</fullName>
    </submittedName>
</protein>
<accession>A0A9X2ZHB0</accession>
<proteinExistence type="predicted"/>
<gene>
    <name evidence="2" type="ORF">OIU83_08555</name>
</gene>
<dbReference type="RefSeq" id="WP_264205833.1">
    <property type="nucleotide sequence ID" value="NZ_JAOZEW010000007.1"/>
</dbReference>
<dbReference type="SUPFAM" id="SSF63829">
    <property type="entry name" value="Calcium-dependent phosphotriesterase"/>
    <property type="match status" value="2"/>
</dbReference>
<feature type="signal peptide" evidence="1">
    <location>
        <begin position="1"/>
        <end position="22"/>
    </location>
</feature>
<dbReference type="PANTHER" id="PTHR42754">
    <property type="entry name" value="ENDOGLUCANASE"/>
    <property type="match status" value="1"/>
</dbReference>
<dbReference type="SUPFAM" id="SSF101898">
    <property type="entry name" value="NHL repeat"/>
    <property type="match status" value="1"/>
</dbReference>
<organism evidence="2 3">
    <name type="scientific">Flavobacterium shii</name>
    <dbReference type="NCBI Taxonomy" id="2987687"/>
    <lineage>
        <taxon>Bacteria</taxon>
        <taxon>Pseudomonadati</taxon>
        <taxon>Bacteroidota</taxon>
        <taxon>Flavobacteriia</taxon>
        <taxon>Flavobacteriales</taxon>
        <taxon>Flavobacteriaceae</taxon>
        <taxon>Flavobacterium</taxon>
    </lineage>
</organism>
<keyword evidence="1" id="KW-0732">Signal</keyword>
<dbReference type="PANTHER" id="PTHR42754:SF1">
    <property type="entry name" value="LIPOPROTEIN"/>
    <property type="match status" value="1"/>
</dbReference>
<dbReference type="Proteomes" id="UP001151079">
    <property type="component" value="Unassembled WGS sequence"/>
</dbReference>
<sequence>MKTKQYYLLFIASFIFVTTSNAQQGAVDTTFNTYDDGHLGDGFDNIVRTIALQLDGDLIVGGDYLNFNGASANYLCRLKPDGSIDKDFNIDAGFNGKIYTSFIQNDGKIIIGGAFTTYLGVISNRLVRLNQDGSRDTSFNTNGAGNGIVYDVTQQTDGKIIVVGSFSQYNGVVVNRVVRLNPNGSLDTSFLTGSGSLKNITNAQIQTDGKIIVTGSFNIFNGVESNHIIRLNTDGSIDRTFNIGTGFNNDVSALALQSEGKILLGGKFTTYNGESANRIIRLNGGGEIDSSFLSGTGFSNDGVAAIKVNSANDIMIGGSFTGKYNGESVNRLIFLDANGTIKPNFDSGSGPASASVLTLATSSDGSWFVGGSFSVFDSQNQGRLAKIDSDGALDSGYLTAGVGFDNSVSKIISLQDNKAMVFGSFTKFNGEPSLRIACLLEDGSSDIGFNLNGSGANNAIKTAVLQPNNKIVIAGSFTNYNGKICNRITRILANGSIDEGFTIGTGFNNQVYALALQADSKIIVAGNFTSYNGISAIRIARLKTDGTIDSDFVSGLGANALIEALFIQPDGKILVGGRFDTFNGHVSPGLVRLNSNGSIDTSFVTGIGFDKYVYAIALQSDNKIILGGSFLVYNGVSKKRIVRLNPNGSLDNSFIIGTGFNKGDVRSILVQPDDCILVGGTFSGTYNEVTSMQMLRLQKNGLYDTSFQANLNNTLFSMCFTPDYKVLIGGNFNSVSGQTKHRIARLKLCVNSSGWDGLNWTNGLPSGGKELVFHDNYTFLNSVNACSCSIDEGKIVTVPRGETLGLSFNYSGLGTLVLEDTAALYQSDDEMINTGFAEVKRRTTPILKFDYTYWSSPVENQKLIDVSPNTLSDKYFSYDTSVNNWKEENPLNNMILGKGYIIRGPQEFSEINGASFEAAFKGIPVNGKVSVLLESMEGYNLIGNPYPSAIDASIFISQNTSNINGTLYFWTHNTPITDREYNSDDYAAYNLLGGVATRPALSSGINTTRPDGNISSGQAFFVASNGTGKANFDNSMRIINRNSSFFKPSKVNNLEKESSVERHRIWLNLTNNKGTFKQILIGYINGATGSCNPVFDGESFNGNKFVNFYSIKVNKNLVIQAKALPFEDTDLVPLGYSSTIAGDFTIAIDKVDGLLLNREIYLEDKRAHIIHNLSKTNYAFTTEIGTLDDRFVLRYTNETLDTGEFDVAENIVLVSVANKEIKINAFSATIDKVFIYDVSGKKIYQRNNVNTSQFETYKINALSQMVIVKVELKNKATIVRKVML</sequence>